<dbReference type="Gene3D" id="2.60.120.260">
    <property type="entry name" value="Galactose-binding domain-like"/>
    <property type="match status" value="1"/>
</dbReference>
<dbReference type="EMBL" id="CP069034">
    <property type="protein sequence ID" value="QRD01629.1"/>
    <property type="molecule type" value="Genomic_DNA"/>
</dbReference>
<dbReference type="KEGG" id="pno:SNOG_12265"/>
<evidence type="ECO:0000256" key="1">
    <source>
        <dbReference type="SAM" id="SignalP"/>
    </source>
</evidence>
<dbReference type="VEuPathDB" id="FungiDB:JI435_122650"/>
<dbReference type="OrthoDB" id="3769880at2759"/>
<dbReference type="Proteomes" id="UP000663193">
    <property type="component" value="Chromosome 12"/>
</dbReference>
<proteinExistence type="predicted"/>
<dbReference type="RefSeq" id="XP_001802491.1">
    <property type="nucleotide sequence ID" value="XM_001802439.1"/>
</dbReference>
<evidence type="ECO:0000313" key="3">
    <source>
        <dbReference type="Proteomes" id="UP000663193"/>
    </source>
</evidence>
<dbReference type="OMA" id="REVECFA"/>
<dbReference type="InterPro" id="IPR008979">
    <property type="entry name" value="Galactose-bd-like_sf"/>
</dbReference>
<accession>A0A7U2FC92</accession>
<evidence type="ECO:0000313" key="2">
    <source>
        <dbReference type="EMBL" id="QRD01629.1"/>
    </source>
</evidence>
<feature type="chain" id="PRO_5034152926" evidence="1">
    <location>
        <begin position="18"/>
        <end position="183"/>
    </location>
</feature>
<sequence length="183" mass="19530">MFILMLWAFAFAHPINAIPTRPATSIKKRCSNILQNHSFESGLYPWLDIVFGPWAERGVFTSAQGGHNSRQFYLIHSNATVSHGTVALSQSGLSIPAGTTVDCSAWIASNHPGGSDNTSVELFIDEVSCGAPVSLSTHPWIKVNGKATVSQDSHTFSIVVTSEVTGSDGSTTWVDDAFVGMGC</sequence>
<dbReference type="SUPFAM" id="SSF49785">
    <property type="entry name" value="Galactose-binding domain-like"/>
    <property type="match status" value="1"/>
</dbReference>
<feature type="signal peptide" evidence="1">
    <location>
        <begin position="1"/>
        <end position="17"/>
    </location>
</feature>
<organism evidence="2 3">
    <name type="scientific">Phaeosphaeria nodorum (strain SN15 / ATCC MYA-4574 / FGSC 10173)</name>
    <name type="common">Glume blotch fungus</name>
    <name type="synonym">Parastagonospora nodorum</name>
    <dbReference type="NCBI Taxonomy" id="321614"/>
    <lineage>
        <taxon>Eukaryota</taxon>
        <taxon>Fungi</taxon>
        <taxon>Dikarya</taxon>
        <taxon>Ascomycota</taxon>
        <taxon>Pezizomycotina</taxon>
        <taxon>Dothideomycetes</taxon>
        <taxon>Pleosporomycetidae</taxon>
        <taxon>Pleosporales</taxon>
        <taxon>Pleosporineae</taxon>
        <taxon>Phaeosphaeriaceae</taxon>
        <taxon>Parastagonospora</taxon>
    </lineage>
</organism>
<protein>
    <submittedName>
        <fullName evidence="2">Uncharacterized protein</fullName>
    </submittedName>
</protein>
<dbReference type="AlphaFoldDB" id="A0A7U2FC92"/>
<name>A0A7U2FC92_PHANO</name>
<reference evidence="3" key="1">
    <citation type="journal article" date="2021" name="BMC Genomics">
        <title>Chromosome-level genome assembly and manually-curated proteome of model necrotroph Parastagonospora nodorum Sn15 reveals a genome-wide trove of candidate effector homologs, and redundancy of virulence-related functions within an accessory chromosome.</title>
        <authorList>
            <person name="Bertazzoni S."/>
            <person name="Jones D.A.B."/>
            <person name="Phan H.T."/>
            <person name="Tan K.-C."/>
            <person name="Hane J.K."/>
        </authorList>
    </citation>
    <scope>NUCLEOTIDE SEQUENCE [LARGE SCALE GENOMIC DNA]</scope>
    <source>
        <strain evidence="3">SN15 / ATCC MYA-4574 / FGSC 10173)</strain>
    </source>
</reference>
<gene>
    <name evidence="2" type="ORF">JI435_122650</name>
</gene>
<keyword evidence="3" id="KW-1185">Reference proteome</keyword>
<keyword evidence="1" id="KW-0732">Signal</keyword>